<dbReference type="WBParaSite" id="BPAG_0001322701-mRNA-1">
    <property type="protein sequence ID" value="BPAG_0001322701-mRNA-1"/>
    <property type="gene ID" value="BPAG_0001322701"/>
</dbReference>
<evidence type="ECO:0000313" key="1">
    <source>
        <dbReference type="EMBL" id="VDN94340.1"/>
    </source>
</evidence>
<sequence length="66" mass="7406">MTTTAKWRRRYREWKAEKEVSSYVSLATVGIAATASHINRNTDEDTVALSIAQQIGGAMNYVIPYN</sequence>
<proteinExistence type="predicted"/>
<keyword evidence="2" id="KW-1185">Reference proteome</keyword>
<reference evidence="1 2" key="2">
    <citation type="submission" date="2018-11" db="EMBL/GenBank/DDBJ databases">
        <authorList>
            <consortium name="Pathogen Informatics"/>
        </authorList>
    </citation>
    <scope>NUCLEOTIDE SEQUENCE [LARGE SCALE GENOMIC DNA]</scope>
</reference>
<protein>
    <submittedName>
        <fullName evidence="3">ESPR domain-containing protein</fullName>
    </submittedName>
</protein>
<dbReference type="EMBL" id="UZAD01013359">
    <property type="protein sequence ID" value="VDN94340.1"/>
    <property type="molecule type" value="Genomic_DNA"/>
</dbReference>
<evidence type="ECO:0000313" key="3">
    <source>
        <dbReference type="WBParaSite" id="BPAG_0001322701-mRNA-1"/>
    </source>
</evidence>
<reference evidence="3" key="1">
    <citation type="submission" date="2017-02" db="UniProtKB">
        <authorList>
            <consortium name="WormBaseParasite"/>
        </authorList>
    </citation>
    <scope>IDENTIFICATION</scope>
</reference>
<gene>
    <name evidence="1" type="ORF">BPAG_LOCUS13155</name>
</gene>
<accession>A0A0N4TWC2</accession>
<organism evidence="3">
    <name type="scientific">Brugia pahangi</name>
    <name type="common">Filarial nematode worm</name>
    <dbReference type="NCBI Taxonomy" id="6280"/>
    <lineage>
        <taxon>Eukaryota</taxon>
        <taxon>Metazoa</taxon>
        <taxon>Ecdysozoa</taxon>
        <taxon>Nematoda</taxon>
        <taxon>Chromadorea</taxon>
        <taxon>Rhabditida</taxon>
        <taxon>Spirurina</taxon>
        <taxon>Spiruromorpha</taxon>
        <taxon>Filarioidea</taxon>
        <taxon>Onchocercidae</taxon>
        <taxon>Brugia</taxon>
    </lineage>
</organism>
<evidence type="ECO:0000313" key="2">
    <source>
        <dbReference type="Proteomes" id="UP000278627"/>
    </source>
</evidence>
<dbReference type="Proteomes" id="UP000278627">
    <property type="component" value="Unassembled WGS sequence"/>
</dbReference>
<name>A0A0N4TWC2_BRUPA</name>
<dbReference type="AlphaFoldDB" id="A0A0N4TWC2"/>